<gene>
    <name evidence="4" type="primary">NHP2L1</name>
    <name evidence="4" type="ORF">SLS56_008997</name>
</gene>
<evidence type="ECO:0000259" key="3">
    <source>
        <dbReference type="Pfam" id="PF01248"/>
    </source>
</evidence>
<comment type="similarity">
    <text evidence="1">Belongs to the eukaryotic ribosomal protein eL8 family.</text>
</comment>
<evidence type="ECO:0000313" key="5">
    <source>
        <dbReference type="Proteomes" id="UP001521116"/>
    </source>
</evidence>
<accession>A0ABR3SIH6</accession>
<dbReference type="Proteomes" id="UP001521116">
    <property type="component" value="Unassembled WGS sequence"/>
</dbReference>
<evidence type="ECO:0000256" key="2">
    <source>
        <dbReference type="ARBA" id="ARBA00023274"/>
    </source>
</evidence>
<name>A0ABR3SIH6_9PEZI</name>
<dbReference type="InterPro" id="IPR004038">
    <property type="entry name" value="Ribosomal_eL8/eL30/eS12/Gad45"/>
</dbReference>
<protein>
    <submittedName>
        <fullName evidence="4">NHP2-like protein 1</fullName>
    </submittedName>
</protein>
<dbReference type="Gene3D" id="3.30.1330.30">
    <property type="match status" value="1"/>
</dbReference>
<dbReference type="PRINTS" id="PR00881">
    <property type="entry name" value="L7ARS6FAMILY"/>
</dbReference>
<evidence type="ECO:0000256" key="1">
    <source>
        <dbReference type="ARBA" id="ARBA00007337"/>
    </source>
</evidence>
<feature type="domain" description="Ribosomal protein eL8/eL30/eS12/Gadd45" evidence="3">
    <location>
        <begin position="53"/>
        <end position="138"/>
    </location>
</feature>
<organism evidence="4 5">
    <name type="scientific">Neofusicoccum ribis</name>
    <dbReference type="NCBI Taxonomy" id="45134"/>
    <lineage>
        <taxon>Eukaryota</taxon>
        <taxon>Fungi</taxon>
        <taxon>Dikarya</taxon>
        <taxon>Ascomycota</taxon>
        <taxon>Pezizomycotina</taxon>
        <taxon>Dothideomycetes</taxon>
        <taxon>Dothideomycetes incertae sedis</taxon>
        <taxon>Botryosphaeriales</taxon>
        <taxon>Botryosphaeriaceae</taxon>
        <taxon>Neofusicoccum</taxon>
    </lineage>
</organism>
<reference evidence="4 5" key="1">
    <citation type="submission" date="2024-02" db="EMBL/GenBank/DDBJ databases">
        <title>De novo assembly and annotation of 12 fungi associated with fruit tree decline syndrome in Ontario, Canada.</title>
        <authorList>
            <person name="Sulman M."/>
            <person name="Ellouze W."/>
            <person name="Ilyukhin E."/>
        </authorList>
    </citation>
    <scope>NUCLEOTIDE SEQUENCE [LARGE SCALE GENOMIC DNA]</scope>
    <source>
        <strain evidence="4 5">M1-105</strain>
    </source>
</reference>
<sequence length="171" mass="18439">MHTPNIFKHQLNKAYPVLHKSTKQHQRSLMMSNQPIPNKPTASPTLTHDILHLVSRCSVHKQLHKGTADTTRSLARGTAQFVVLAADAQAPDAQELLQVLCAERAVPHVFIASKAALGRACGVSGDVVAVVVTADQGSAVGGFVRAVMWKVERLMAAAQVEPGEFLVAFEF</sequence>
<comment type="caution">
    <text evidence="4">The sequence shown here is derived from an EMBL/GenBank/DDBJ whole genome shotgun (WGS) entry which is preliminary data.</text>
</comment>
<evidence type="ECO:0000313" key="4">
    <source>
        <dbReference type="EMBL" id="KAL1621919.1"/>
    </source>
</evidence>
<dbReference type="SUPFAM" id="SSF55315">
    <property type="entry name" value="L30e-like"/>
    <property type="match status" value="1"/>
</dbReference>
<dbReference type="Pfam" id="PF01248">
    <property type="entry name" value="Ribosomal_L7Ae"/>
    <property type="match status" value="1"/>
</dbReference>
<dbReference type="EMBL" id="JAJVDC020000144">
    <property type="protein sequence ID" value="KAL1621919.1"/>
    <property type="molecule type" value="Genomic_DNA"/>
</dbReference>
<keyword evidence="5" id="KW-1185">Reference proteome</keyword>
<dbReference type="InterPro" id="IPR029064">
    <property type="entry name" value="Ribosomal_eL30-like_sf"/>
</dbReference>
<proteinExistence type="inferred from homology"/>
<keyword evidence="2" id="KW-0687">Ribonucleoprotein</keyword>
<dbReference type="InterPro" id="IPR018492">
    <property type="entry name" value="Ribosomal_eL8/Nhp2"/>
</dbReference>